<dbReference type="Gene3D" id="3.40.50.11500">
    <property type="match status" value="1"/>
</dbReference>
<dbReference type="InterPro" id="IPR051942">
    <property type="entry name" value="DENN_domain_containing_2"/>
</dbReference>
<dbReference type="EMBL" id="JBDFQZ010000005">
    <property type="protein sequence ID" value="KAK9726455.1"/>
    <property type="molecule type" value="Genomic_DNA"/>
</dbReference>
<organism evidence="3 4">
    <name type="scientific">Saponaria officinalis</name>
    <name type="common">Common soapwort</name>
    <name type="synonym">Lychnis saponaria</name>
    <dbReference type="NCBI Taxonomy" id="3572"/>
    <lineage>
        <taxon>Eukaryota</taxon>
        <taxon>Viridiplantae</taxon>
        <taxon>Streptophyta</taxon>
        <taxon>Embryophyta</taxon>
        <taxon>Tracheophyta</taxon>
        <taxon>Spermatophyta</taxon>
        <taxon>Magnoliopsida</taxon>
        <taxon>eudicotyledons</taxon>
        <taxon>Gunneridae</taxon>
        <taxon>Pentapetalae</taxon>
        <taxon>Caryophyllales</taxon>
        <taxon>Caryophyllaceae</taxon>
        <taxon>Caryophylleae</taxon>
        <taxon>Saponaria</taxon>
    </lineage>
</organism>
<dbReference type="AlphaFoldDB" id="A0AAW1L2X7"/>
<dbReference type="PANTHER" id="PTHR15288">
    <property type="entry name" value="DENN DOMAIN-CONTAINING PROTEIN 2"/>
    <property type="match status" value="1"/>
</dbReference>
<dbReference type="SMART" id="SM00799">
    <property type="entry name" value="DENN"/>
    <property type="match status" value="1"/>
</dbReference>
<dbReference type="InterPro" id="IPR001194">
    <property type="entry name" value="cDENN_dom"/>
</dbReference>
<feature type="compositionally biased region" description="Basic and acidic residues" evidence="1">
    <location>
        <begin position="405"/>
        <end position="429"/>
    </location>
</feature>
<proteinExistence type="predicted"/>
<feature type="region of interest" description="Disordered" evidence="1">
    <location>
        <begin position="385"/>
        <end position="465"/>
    </location>
</feature>
<dbReference type="PANTHER" id="PTHR15288:SF0">
    <property type="entry name" value="UDENN DOMAIN-CONTAINING PROTEIN"/>
    <property type="match status" value="1"/>
</dbReference>
<dbReference type="EMBL" id="JBDFQZ010000005">
    <property type="protein sequence ID" value="KAK9726454.1"/>
    <property type="molecule type" value="Genomic_DNA"/>
</dbReference>
<keyword evidence="4" id="KW-1185">Reference proteome</keyword>
<dbReference type="Proteomes" id="UP001443914">
    <property type="component" value="Unassembled WGS sequence"/>
</dbReference>
<evidence type="ECO:0000313" key="4">
    <source>
        <dbReference type="Proteomes" id="UP001443914"/>
    </source>
</evidence>
<evidence type="ECO:0000259" key="2">
    <source>
        <dbReference type="PROSITE" id="PS50211"/>
    </source>
</evidence>
<gene>
    <name evidence="3" type="ORF">RND81_05G216400</name>
</gene>
<dbReference type="InterPro" id="IPR043153">
    <property type="entry name" value="DENN_C"/>
</dbReference>
<evidence type="ECO:0000313" key="3">
    <source>
        <dbReference type="EMBL" id="KAK9726454.1"/>
    </source>
</evidence>
<dbReference type="Pfam" id="PF03456">
    <property type="entry name" value="uDENN"/>
    <property type="match status" value="1"/>
</dbReference>
<feature type="domain" description="UDENN" evidence="2">
    <location>
        <begin position="159"/>
        <end position="811"/>
    </location>
</feature>
<feature type="compositionally biased region" description="Basic and acidic residues" evidence="1">
    <location>
        <begin position="337"/>
        <end position="351"/>
    </location>
</feature>
<evidence type="ECO:0000256" key="1">
    <source>
        <dbReference type="SAM" id="MobiDB-lite"/>
    </source>
</evidence>
<feature type="region of interest" description="Disordered" evidence="1">
    <location>
        <begin position="329"/>
        <end position="351"/>
    </location>
</feature>
<reference evidence="3 4" key="1">
    <citation type="submission" date="2024-03" db="EMBL/GenBank/DDBJ databases">
        <title>WGS assembly of Saponaria officinalis var. Norfolk2.</title>
        <authorList>
            <person name="Jenkins J."/>
            <person name="Shu S."/>
            <person name="Grimwood J."/>
            <person name="Barry K."/>
            <person name="Goodstein D."/>
            <person name="Schmutz J."/>
            <person name="Leebens-Mack J."/>
            <person name="Osbourn A."/>
        </authorList>
    </citation>
    <scope>NUCLEOTIDE SEQUENCE [LARGE SCALE GENOMIC DNA]</scope>
    <source>
        <strain evidence="4">cv. Norfolk2</strain>
        <strain evidence="3">JIC</strain>
        <tissue evidence="3">Leaf</tissue>
    </source>
</reference>
<dbReference type="InterPro" id="IPR037516">
    <property type="entry name" value="Tripartite_DENN"/>
</dbReference>
<sequence>MDLREDGDLHGERPPSPLWVLQQISGEAVRVANEYLSNGNTSPVWLGHKRSQSEIVSQTHRRSNSFQNLKSQLSKVWRRGGNSQYENQKFNFNPEVLANQKRQWYQLHTQDRTKYQDPTSLFEHFIVTGLQPDANLEAIEEAFAKKKKWEADMARPSTVDGRSSYFREPSPPELDPQLIFKYPPGKKLPMRLKDLCAFSFPGGVKARVMERSPSLSDLNSIVYGQEHLGRDDSCFVFSLKAADSGTMYGVCLQVSEIVQRPPAILGYSSSSLSQPSLGGSRFLVSAPRCYCLLTRVPFFELHYEMLNSIVLQERLNRITQFVSDISLGDYSPSPSRGPDHEKFDSPNRDGHVDWMSSAIPVDSAIALTAAAAGIIPDDEIPYVSSKTVESPPSSVGMSEISELSPAKDADHDERRSLQDSNEHSSDVSDGRANGFGRHHENGGSSPEVTLSSHSNNLKLERSNSSHSLYSSVRSMDEDYDDFSNQESDCSSDFMTTEWAKENKNDLLQIVCAYGAMPIPARGSEMVFKPLEHFQPIQYKRPSVSDLGVVKSSIDTEELDPIKIAEVNARLAAAEEAIALSVWTTATLCRVLSLDSILALLTGVMLEKQVIVVCPNMGILSAVVLSLIPMIRPFEWHSLHLPILPVKMIDFLDAPVPYIVGIQKKPEHLKMKTSNLVQANVGKDQVKLCSLPILPRRKELYSELRPFHATMASQFRAAEKHPVYKCNEVQAEAATRFLDVMKRYMESLCADFRSYSITSVQSNNDRVSLLLKDSFIDSFPGRDRPFIKLFVDTQMFTVLSDAHLATFELDKS</sequence>
<feature type="compositionally biased region" description="Polar residues" evidence="1">
    <location>
        <begin position="442"/>
        <end position="457"/>
    </location>
</feature>
<dbReference type="InterPro" id="IPR005113">
    <property type="entry name" value="uDENN_dom"/>
</dbReference>
<name>A0AAW1L2X7_SAPOF</name>
<protein>
    <recommendedName>
        <fullName evidence="2">UDENN domain-containing protein</fullName>
    </recommendedName>
</protein>
<accession>A0AAW1L2X7</accession>
<dbReference type="Pfam" id="PF02141">
    <property type="entry name" value="DENN"/>
    <property type="match status" value="1"/>
</dbReference>
<dbReference type="PROSITE" id="PS50211">
    <property type="entry name" value="DENN"/>
    <property type="match status" value="1"/>
</dbReference>
<comment type="caution">
    <text evidence="3">The sequence shown here is derived from an EMBL/GenBank/DDBJ whole genome shotgun (WGS) entry which is preliminary data.</text>
</comment>
<feature type="compositionally biased region" description="Polar residues" evidence="1">
    <location>
        <begin position="385"/>
        <end position="396"/>
    </location>
</feature>
<dbReference type="Gene3D" id="3.30.450.200">
    <property type="match status" value="1"/>
</dbReference>